<organism evidence="3">
    <name type="scientific">Galleria mellonella</name>
    <name type="common">Greater wax moth</name>
    <dbReference type="NCBI Taxonomy" id="7137"/>
    <lineage>
        <taxon>Eukaryota</taxon>
        <taxon>Metazoa</taxon>
        <taxon>Ecdysozoa</taxon>
        <taxon>Arthropoda</taxon>
        <taxon>Hexapoda</taxon>
        <taxon>Insecta</taxon>
        <taxon>Pterygota</taxon>
        <taxon>Neoptera</taxon>
        <taxon>Endopterygota</taxon>
        <taxon>Lepidoptera</taxon>
        <taxon>Glossata</taxon>
        <taxon>Ditrysia</taxon>
        <taxon>Pyraloidea</taxon>
        <taxon>Pyralidae</taxon>
        <taxon>Galleriinae</taxon>
        <taxon>Galleria</taxon>
    </lineage>
</organism>
<feature type="compositionally biased region" description="Basic and acidic residues" evidence="1">
    <location>
        <begin position="193"/>
        <end position="204"/>
    </location>
</feature>
<dbReference type="InterPro" id="IPR008978">
    <property type="entry name" value="HSP20-like_chaperone"/>
</dbReference>
<feature type="region of interest" description="Disordered" evidence="1">
    <location>
        <begin position="193"/>
        <end position="216"/>
    </location>
</feature>
<evidence type="ECO:0000256" key="2">
    <source>
        <dbReference type="SAM" id="SignalP"/>
    </source>
</evidence>
<gene>
    <name evidence="3" type="primary">alpha-crys/SHSP</name>
</gene>
<dbReference type="Gene3D" id="2.60.40.790">
    <property type="match status" value="1"/>
</dbReference>
<dbReference type="CDD" id="cd00298">
    <property type="entry name" value="ACD_sHsps_p23-like"/>
    <property type="match status" value="1"/>
</dbReference>
<name>Q961Y1_GALME</name>
<protein>
    <submittedName>
        <fullName evidence="3">Alpha-crystallin</fullName>
    </submittedName>
</protein>
<dbReference type="AlphaFoldDB" id="Q961Y1"/>
<reference evidence="3" key="2">
    <citation type="journal article" date="2002" name="Insect Biochem. Mol. Biol.">
        <title>Insect hemolymph clotting: evidence for interaction between the coagulation system and the prophenoloxidase activating cascade.</title>
        <authorList>
            <person name="Li D."/>
            <person name="Scherfer C."/>
            <person name="Korayem A.M."/>
            <person name="Zhao Z."/>
            <person name="Schmidt O."/>
            <person name="Theopold U."/>
        </authorList>
    </citation>
    <scope>NUCLEOTIDE SEQUENCE</scope>
</reference>
<keyword evidence="2" id="KW-0732">Signal</keyword>
<evidence type="ECO:0000256" key="1">
    <source>
        <dbReference type="SAM" id="MobiDB-lite"/>
    </source>
</evidence>
<proteinExistence type="evidence at transcript level"/>
<dbReference type="SUPFAM" id="SSF49764">
    <property type="entry name" value="HSP20-like chaperones"/>
    <property type="match status" value="1"/>
</dbReference>
<dbReference type="SMR" id="Q961Y1"/>
<evidence type="ECO:0000313" key="3">
    <source>
        <dbReference type="EMBL" id="AAK83435.1"/>
    </source>
</evidence>
<dbReference type="EMBL" id="AY040539">
    <property type="protein sequence ID" value="AAK83435.1"/>
    <property type="molecule type" value="mRNA"/>
</dbReference>
<feature type="signal peptide" evidence="2">
    <location>
        <begin position="1"/>
        <end position="16"/>
    </location>
</feature>
<accession>Q961Y1</accession>
<sequence>MYRLIILLTLLISIESHRHCGRHTSLCHRRHHDRHMRNHERSFDSLARSVISLDRSLNELCTDNNNNRSKEIFKTDEYTIQVSLEDYAKESVVVKIKYRVMYIYAEKKDESKSNYFELRVLPEIVDVHKATWNYNDGDLEIIIQYKMNRVDEYIRNCEQDIDSSVIVVENYEPVIDLRKGIDREDTTEVYPDRVREESDSHTDGNDDGINNINNVPEDKNKFVKTASETVYRRVTINLV</sequence>
<feature type="chain" id="PRO_5004322366" evidence="2">
    <location>
        <begin position="17"/>
        <end position="239"/>
    </location>
</feature>
<reference evidence="3" key="1">
    <citation type="submission" date="2001-06" db="EMBL/GenBank/DDBJ databases">
        <title>A novel approach for the identification of proteins involved in insect immune reactions.</title>
        <authorList>
            <person name="Li D.M."/>
            <person name="Scherfer C."/>
            <person name="Zhao Z."/>
            <person name="Schmidt O."/>
            <person name="Theopold U."/>
        </authorList>
    </citation>
    <scope>NUCLEOTIDE SEQUENCE</scope>
</reference>